<protein>
    <submittedName>
        <fullName evidence="1">Uncharacterized protein</fullName>
    </submittedName>
</protein>
<dbReference type="EMBL" id="CP047588">
    <property type="protein sequence ID" value="QIE01937.1"/>
    <property type="molecule type" value="Genomic_DNA"/>
</dbReference>
<proteinExistence type="predicted"/>
<gene>
    <name evidence="1" type="ORF">GUU85_00950</name>
</gene>
<accession>A0A6C1FB80</accession>
<dbReference type="RefSeq" id="WP_163119122.1">
    <property type="nucleotide sequence ID" value="NZ_CP047588.1"/>
</dbReference>
<sequence>MKIYHGKILRRYRVFEGKIVKISFCGYVKHTIRNILGELHFVCTDIESEKLKDQQKNNIYRSN</sequence>
<reference evidence="1 2" key="1">
    <citation type="submission" date="2020-01" db="EMBL/GenBank/DDBJ databases">
        <title>Complete genome of Buchnera aphidicola isolated from Chaitophorus populeti.</title>
        <authorList>
            <person name="Park J."/>
            <person name="Xi H."/>
        </authorList>
    </citation>
    <scope>NUCLEOTIDE SEQUENCE [LARGE SCALE GENOMIC DNA]</scope>
    <source>
        <strain evidence="1 2">UsonBac</strain>
    </source>
</reference>
<name>A0A6C1FB80_BUCUN</name>
<evidence type="ECO:0000313" key="1">
    <source>
        <dbReference type="EMBL" id="QIE01937.1"/>
    </source>
</evidence>
<evidence type="ECO:0000313" key="2">
    <source>
        <dbReference type="Proteomes" id="UP000502958"/>
    </source>
</evidence>
<dbReference type="AlphaFoldDB" id="A0A6C1FB80"/>
<dbReference type="Proteomes" id="UP000502958">
    <property type="component" value="Chromosome"/>
</dbReference>
<organism evidence="1 2">
    <name type="scientific">Buchnera aphidicola subsp. Uroleucon sonchi</name>
    <dbReference type="NCBI Taxonomy" id="118118"/>
    <lineage>
        <taxon>Bacteria</taxon>
        <taxon>Pseudomonadati</taxon>
        <taxon>Pseudomonadota</taxon>
        <taxon>Gammaproteobacteria</taxon>
        <taxon>Enterobacterales</taxon>
        <taxon>Erwiniaceae</taxon>
        <taxon>Buchnera</taxon>
    </lineage>
</organism>